<dbReference type="SUPFAM" id="SSF57959">
    <property type="entry name" value="Leucine zipper domain"/>
    <property type="match status" value="1"/>
</dbReference>
<evidence type="ECO:0000313" key="3">
    <source>
        <dbReference type="EMBL" id="ORY78049.1"/>
    </source>
</evidence>
<proteinExistence type="predicted"/>
<dbReference type="Proteomes" id="UP000193467">
    <property type="component" value="Unassembled WGS sequence"/>
</dbReference>
<dbReference type="GO" id="GO:0003700">
    <property type="term" value="F:DNA-binding transcription factor activity"/>
    <property type="evidence" value="ECO:0007669"/>
    <property type="project" value="InterPro"/>
</dbReference>
<dbReference type="EMBL" id="MCGR01000030">
    <property type="protein sequence ID" value="ORY78049.1"/>
    <property type="molecule type" value="Genomic_DNA"/>
</dbReference>
<evidence type="ECO:0000259" key="2">
    <source>
        <dbReference type="PROSITE" id="PS00036"/>
    </source>
</evidence>
<dbReference type="Gene3D" id="3.30.160.60">
    <property type="entry name" value="Classic Zinc Finger"/>
    <property type="match status" value="1"/>
</dbReference>
<gene>
    <name evidence="3" type="ORF">BCR35DRAFT_254970</name>
</gene>
<evidence type="ECO:0000256" key="1">
    <source>
        <dbReference type="SAM" id="MobiDB-lite"/>
    </source>
</evidence>
<dbReference type="AlphaFoldDB" id="A0A1Y2F2F5"/>
<keyword evidence="4" id="KW-1185">Reference proteome</keyword>
<accession>A0A1Y2F2F5</accession>
<organism evidence="3 4">
    <name type="scientific">Leucosporidium creatinivorum</name>
    <dbReference type="NCBI Taxonomy" id="106004"/>
    <lineage>
        <taxon>Eukaryota</taxon>
        <taxon>Fungi</taxon>
        <taxon>Dikarya</taxon>
        <taxon>Basidiomycota</taxon>
        <taxon>Pucciniomycotina</taxon>
        <taxon>Microbotryomycetes</taxon>
        <taxon>Leucosporidiales</taxon>
        <taxon>Leucosporidium</taxon>
    </lineage>
</organism>
<evidence type="ECO:0000313" key="4">
    <source>
        <dbReference type="Proteomes" id="UP000193467"/>
    </source>
</evidence>
<reference evidence="3 4" key="1">
    <citation type="submission" date="2016-07" db="EMBL/GenBank/DDBJ databases">
        <title>Pervasive Adenine N6-methylation of Active Genes in Fungi.</title>
        <authorList>
            <consortium name="DOE Joint Genome Institute"/>
            <person name="Mondo S.J."/>
            <person name="Dannebaum R.O."/>
            <person name="Kuo R.C."/>
            <person name="Labutti K."/>
            <person name="Haridas S."/>
            <person name="Kuo A."/>
            <person name="Salamov A."/>
            <person name="Ahrendt S.R."/>
            <person name="Lipzen A."/>
            <person name="Sullivan W."/>
            <person name="Andreopoulos W.B."/>
            <person name="Clum A."/>
            <person name="Lindquist E."/>
            <person name="Daum C."/>
            <person name="Ramamoorthy G.K."/>
            <person name="Gryganskyi A."/>
            <person name="Culley D."/>
            <person name="Magnuson J.K."/>
            <person name="James T.Y."/>
            <person name="O'Malley M.A."/>
            <person name="Stajich J.E."/>
            <person name="Spatafora J.W."/>
            <person name="Visel A."/>
            <person name="Grigoriev I.V."/>
        </authorList>
    </citation>
    <scope>NUCLEOTIDE SEQUENCE [LARGE SCALE GENOMIC DNA]</scope>
    <source>
        <strain evidence="3 4">62-1032</strain>
    </source>
</reference>
<protein>
    <recommendedName>
        <fullName evidence="2">BZIP domain-containing protein</fullName>
    </recommendedName>
</protein>
<dbReference type="STRING" id="106004.A0A1Y2F2F5"/>
<feature type="non-terminal residue" evidence="3">
    <location>
        <position position="90"/>
    </location>
</feature>
<name>A0A1Y2F2F5_9BASI</name>
<dbReference type="PROSITE" id="PS00036">
    <property type="entry name" value="BZIP_BASIC"/>
    <property type="match status" value="1"/>
</dbReference>
<feature type="compositionally biased region" description="Basic and acidic residues" evidence="1">
    <location>
        <begin position="55"/>
        <end position="65"/>
    </location>
</feature>
<dbReference type="OrthoDB" id="2257100at2759"/>
<comment type="caution">
    <text evidence="3">The sequence shown here is derived from an EMBL/GenBank/DDBJ whole genome shotgun (WGS) entry which is preliminary data.</text>
</comment>
<feature type="compositionally biased region" description="Acidic residues" evidence="1">
    <location>
        <begin position="45"/>
        <end position="54"/>
    </location>
</feature>
<dbReference type="InterPro" id="IPR004827">
    <property type="entry name" value="bZIP"/>
</dbReference>
<feature type="non-terminal residue" evidence="3">
    <location>
        <position position="1"/>
    </location>
</feature>
<feature type="region of interest" description="Disordered" evidence="1">
    <location>
        <begin position="1"/>
        <end position="90"/>
    </location>
</feature>
<dbReference type="InterPro" id="IPR046347">
    <property type="entry name" value="bZIP_sf"/>
</dbReference>
<sequence length="90" mass="10285">IVPLEAPIQPRKWRGESRTSRKVLPKAIAKTISSQRKRNTSVGVNDDEADEIDDETKQEVDEKRKQNTLAARKSRQRKAEYLAGLEARVK</sequence>
<feature type="domain" description="BZIP" evidence="2">
    <location>
        <begin position="63"/>
        <end position="77"/>
    </location>
</feature>
<dbReference type="InParanoid" id="A0A1Y2F2F5"/>